<dbReference type="CDD" id="cd02440">
    <property type="entry name" value="AdoMet_MTases"/>
    <property type="match status" value="1"/>
</dbReference>
<dbReference type="InterPro" id="IPR041532">
    <property type="entry name" value="RlmI-like_PUA"/>
</dbReference>
<dbReference type="Gene3D" id="3.30.750.80">
    <property type="entry name" value="RNA methyltransferase domain (HRMD) like"/>
    <property type="match status" value="1"/>
</dbReference>
<dbReference type="OrthoDB" id="9805492at2"/>
<dbReference type="GO" id="GO:0008168">
    <property type="term" value="F:methyltransferase activity"/>
    <property type="evidence" value="ECO:0007669"/>
    <property type="project" value="UniProtKB-KW"/>
</dbReference>
<proteinExistence type="inferred from homology"/>
<dbReference type="GO" id="GO:0003723">
    <property type="term" value="F:RNA binding"/>
    <property type="evidence" value="ECO:0007669"/>
    <property type="project" value="InterPro"/>
</dbReference>
<dbReference type="Proteomes" id="UP000243679">
    <property type="component" value="Chromosome"/>
</dbReference>
<dbReference type="Pfam" id="PF17785">
    <property type="entry name" value="PUA_3"/>
    <property type="match status" value="1"/>
</dbReference>
<keyword evidence="11" id="KW-1185">Reference proteome</keyword>
<evidence type="ECO:0000259" key="8">
    <source>
        <dbReference type="Pfam" id="PF10672"/>
    </source>
</evidence>
<keyword evidence="3" id="KW-0698">rRNA processing</keyword>
<dbReference type="GO" id="GO:0006364">
    <property type="term" value="P:rRNA processing"/>
    <property type="evidence" value="ECO:0007669"/>
    <property type="project" value="UniProtKB-KW"/>
</dbReference>
<evidence type="ECO:0000256" key="5">
    <source>
        <dbReference type="ARBA" id="ARBA00022679"/>
    </source>
</evidence>
<dbReference type="InterPro" id="IPR015947">
    <property type="entry name" value="PUA-like_sf"/>
</dbReference>
<dbReference type="SUPFAM" id="SSF53335">
    <property type="entry name" value="S-adenosyl-L-methionine-dependent methyltransferases"/>
    <property type="match status" value="1"/>
</dbReference>
<evidence type="ECO:0000256" key="6">
    <source>
        <dbReference type="ARBA" id="ARBA00022691"/>
    </source>
</evidence>
<dbReference type="InterPro" id="IPR036974">
    <property type="entry name" value="PUA_sf"/>
</dbReference>
<organism evidence="10 11">
    <name type="scientific">Candidatus Nitrosoglobus terrae</name>
    <dbReference type="NCBI Taxonomy" id="1630141"/>
    <lineage>
        <taxon>Bacteria</taxon>
        <taxon>Pseudomonadati</taxon>
        <taxon>Pseudomonadota</taxon>
        <taxon>Gammaproteobacteria</taxon>
        <taxon>Chromatiales</taxon>
        <taxon>Chromatiaceae</taxon>
        <taxon>Candidatus Nitrosoglobus</taxon>
    </lineage>
</organism>
<dbReference type="KEGG" id="ntt:TAO_1326"/>
<dbReference type="PANTHER" id="PTHR42873">
    <property type="entry name" value="RIBOSOMAL RNA LARGE SUBUNIT METHYLTRANSFERASE"/>
    <property type="match status" value="1"/>
</dbReference>
<sequence>MEFQSLYLKKGEERRLQAGHLWVFSNEVDTHRTPITNFSAGTPVTITTHNDKVIGTGYVNPHSLICARLVSRNLDHPFGFSLLIQRLKFALSFRSSLFLNPYYRLIFGESDGLPGLTIDRYGNILIAQITTAGMERIKETIIAALNSVLPGSAIILRNDSSFRRQEGLESYVEVAQGQIQETIRLAENEGHFLVPLINGQKTGWFFDHRLNRARMQHYVKDKRVLDVFSYLGAWGIQASVAGARQVIGVEGSETAIEFIRHNAKLNSKANSSFTALHGDAFSTLNALQADKERFDVIILDPPAFIKRKKDLKQGLIAYQRLNELAIRLLTQDGILISSSCSSHLQWDIFRDILRRSGRHLDRSIQILEHGHQGPDHPIHPAIPETEYLKTFICRSLYGA</sequence>
<evidence type="ECO:0000256" key="1">
    <source>
        <dbReference type="ARBA" id="ARBA00004496"/>
    </source>
</evidence>
<keyword evidence="4 10" id="KW-0489">Methyltransferase</keyword>
<dbReference type="Gene3D" id="3.40.50.150">
    <property type="entry name" value="Vaccinia Virus protein VP39"/>
    <property type="match status" value="1"/>
</dbReference>
<feature type="domain" description="RlmI-like PUA" evidence="9">
    <location>
        <begin position="6"/>
        <end position="72"/>
    </location>
</feature>
<feature type="domain" description="S-adenosylmethionine-dependent methyltransferase" evidence="8">
    <location>
        <begin position="169"/>
        <end position="347"/>
    </location>
</feature>
<dbReference type="AlphaFoldDB" id="A0A1Q2SNI0"/>
<dbReference type="EMBL" id="AP014836">
    <property type="protein sequence ID" value="BAW80696.1"/>
    <property type="molecule type" value="Genomic_DNA"/>
</dbReference>
<keyword evidence="2" id="KW-0963">Cytoplasm</keyword>
<evidence type="ECO:0000256" key="4">
    <source>
        <dbReference type="ARBA" id="ARBA00022603"/>
    </source>
</evidence>
<dbReference type="InterPro" id="IPR019614">
    <property type="entry name" value="SAM-dep_methyl-trfase"/>
</dbReference>
<dbReference type="InterPro" id="IPR029063">
    <property type="entry name" value="SAM-dependent_MTases_sf"/>
</dbReference>
<evidence type="ECO:0000313" key="11">
    <source>
        <dbReference type="Proteomes" id="UP000243679"/>
    </source>
</evidence>
<dbReference type="Pfam" id="PF10672">
    <property type="entry name" value="Methyltrans_SAM"/>
    <property type="match status" value="1"/>
</dbReference>
<name>A0A1Q2SNI0_9GAMM</name>
<comment type="similarity">
    <text evidence="7">Belongs to the methyltransferase superfamily. RlmI family.</text>
</comment>
<dbReference type="GO" id="GO:0005737">
    <property type="term" value="C:cytoplasm"/>
    <property type="evidence" value="ECO:0007669"/>
    <property type="project" value="UniProtKB-SubCell"/>
</dbReference>
<evidence type="ECO:0000256" key="2">
    <source>
        <dbReference type="ARBA" id="ARBA00022490"/>
    </source>
</evidence>
<comment type="subcellular location">
    <subcellularLocation>
        <location evidence="1">Cytoplasm</location>
    </subcellularLocation>
</comment>
<dbReference type="CDD" id="cd11572">
    <property type="entry name" value="RlmI_M_like"/>
    <property type="match status" value="1"/>
</dbReference>
<dbReference type="GO" id="GO:0032259">
    <property type="term" value="P:methylation"/>
    <property type="evidence" value="ECO:0007669"/>
    <property type="project" value="UniProtKB-KW"/>
</dbReference>
<evidence type="ECO:0000313" key="10">
    <source>
        <dbReference type="EMBL" id="BAW80696.1"/>
    </source>
</evidence>
<dbReference type="PANTHER" id="PTHR42873:SF1">
    <property type="entry name" value="S-ADENOSYLMETHIONINE-DEPENDENT METHYLTRANSFERASE DOMAIN-CONTAINING PROTEIN"/>
    <property type="match status" value="1"/>
</dbReference>
<gene>
    <name evidence="10" type="ORF">TAO_1326</name>
</gene>
<dbReference type="RefSeq" id="WP_096527209.1">
    <property type="nucleotide sequence ID" value="NZ_AP014836.1"/>
</dbReference>
<evidence type="ECO:0000259" key="9">
    <source>
        <dbReference type="Pfam" id="PF17785"/>
    </source>
</evidence>
<keyword evidence="5 10" id="KW-0808">Transferase</keyword>
<dbReference type="Gene3D" id="2.30.130.10">
    <property type="entry name" value="PUA domain"/>
    <property type="match status" value="1"/>
</dbReference>
<protein>
    <submittedName>
        <fullName evidence="10">SAM-dependent methyltransferase</fullName>
    </submittedName>
</protein>
<keyword evidence="6" id="KW-0949">S-adenosyl-L-methionine</keyword>
<dbReference type="CDD" id="cd21153">
    <property type="entry name" value="PUA_RlmI"/>
    <property type="match status" value="1"/>
</dbReference>
<dbReference type="PROSITE" id="PS50890">
    <property type="entry name" value="PUA"/>
    <property type="match status" value="1"/>
</dbReference>
<dbReference type="SUPFAM" id="SSF88697">
    <property type="entry name" value="PUA domain-like"/>
    <property type="match status" value="1"/>
</dbReference>
<evidence type="ECO:0000256" key="7">
    <source>
        <dbReference type="ARBA" id="ARBA00038091"/>
    </source>
</evidence>
<reference evidence="10 11" key="1">
    <citation type="journal article" date="2017" name="ISME J.">
        <title>An acid-tolerant ammonia-oxidizing ?-proteobacterium from soil.</title>
        <authorList>
            <person name="Hayatsu M."/>
            <person name="Tago K."/>
            <person name="Uchiyama I."/>
            <person name="Toyoda A."/>
            <person name="Wang Y."/>
            <person name="Shimomura Y."/>
            <person name="Okubo T."/>
            <person name="Kurisu F."/>
            <person name="Hirono Y."/>
            <person name="Nonaka K."/>
            <person name="Akiyama H."/>
            <person name="Itoh T."/>
            <person name="Takami H."/>
        </authorList>
    </citation>
    <scope>NUCLEOTIDE SEQUENCE [LARGE SCALE GENOMIC DNA]</scope>
    <source>
        <strain evidence="10 11">TAO100</strain>
    </source>
</reference>
<accession>A0A1Q2SNI0</accession>
<evidence type="ECO:0000256" key="3">
    <source>
        <dbReference type="ARBA" id="ARBA00022552"/>
    </source>
</evidence>